<feature type="region of interest" description="Disordered" evidence="1">
    <location>
        <begin position="32"/>
        <end position="64"/>
    </location>
</feature>
<name>A0A4S3JVN3_9EURO</name>
<evidence type="ECO:0000313" key="2">
    <source>
        <dbReference type="EMBL" id="THC99453.1"/>
    </source>
</evidence>
<sequence length="64" mass="7088">MKKLGVYCGVLFGANIAGEVVAERFCQTTIGYDPTPLDLKDPNGTSSRDNHHLEPMPHDYPRVD</sequence>
<evidence type="ECO:0000256" key="1">
    <source>
        <dbReference type="SAM" id="MobiDB-lite"/>
    </source>
</evidence>
<dbReference type="AlphaFoldDB" id="A0A4S3JVN3"/>
<dbReference type="EMBL" id="SOSA01000018">
    <property type="protein sequence ID" value="THC99453.1"/>
    <property type="molecule type" value="Genomic_DNA"/>
</dbReference>
<dbReference type="STRING" id="1220188.A0A4S3JVN3"/>
<organism evidence="2 3">
    <name type="scientific">Aspergillus tanneri</name>
    <dbReference type="NCBI Taxonomy" id="1220188"/>
    <lineage>
        <taxon>Eukaryota</taxon>
        <taxon>Fungi</taxon>
        <taxon>Dikarya</taxon>
        <taxon>Ascomycota</taxon>
        <taxon>Pezizomycotina</taxon>
        <taxon>Eurotiomycetes</taxon>
        <taxon>Eurotiomycetidae</taxon>
        <taxon>Eurotiales</taxon>
        <taxon>Aspergillaceae</taxon>
        <taxon>Aspergillus</taxon>
        <taxon>Aspergillus subgen. Circumdati</taxon>
    </lineage>
</organism>
<protein>
    <submittedName>
        <fullName evidence="2">Uncharacterized protein</fullName>
    </submittedName>
</protein>
<evidence type="ECO:0000313" key="3">
    <source>
        <dbReference type="Proteomes" id="UP000308092"/>
    </source>
</evidence>
<comment type="caution">
    <text evidence="2">The sequence shown here is derived from an EMBL/GenBank/DDBJ whole genome shotgun (WGS) entry which is preliminary data.</text>
</comment>
<dbReference type="VEuPathDB" id="FungiDB:EYZ11_001091"/>
<reference evidence="2 3" key="1">
    <citation type="submission" date="2019-03" db="EMBL/GenBank/DDBJ databases">
        <title>The genome sequence of a newly discovered highly antifungal drug resistant Aspergillus species, Aspergillus tanneri NIH 1004.</title>
        <authorList>
            <person name="Mounaud S."/>
            <person name="Singh I."/>
            <person name="Joardar V."/>
            <person name="Pakala S."/>
            <person name="Pakala S."/>
            <person name="Venepally P."/>
            <person name="Hoover J."/>
            <person name="Nierman W."/>
            <person name="Chung J."/>
            <person name="Losada L."/>
        </authorList>
    </citation>
    <scope>NUCLEOTIDE SEQUENCE [LARGE SCALE GENOMIC DNA]</scope>
    <source>
        <strain evidence="2 3">NIH1004</strain>
    </source>
</reference>
<accession>A0A4S3JVN3</accession>
<keyword evidence="3" id="KW-1185">Reference proteome</keyword>
<gene>
    <name evidence="2" type="ORF">EYZ11_001091</name>
</gene>
<dbReference type="Proteomes" id="UP000308092">
    <property type="component" value="Unassembled WGS sequence"/>
</dbReference>
<dbReference type="Gene3D" id="3.40.50.720">
    <property type="entry name" value="NAD(P)-binding Rossmann-like Domain"/>
    <property type="match status" value="1"/>
</dbReference>
<feature type="compositionally biased region" description="Basic and acidic residues" evidence="1">
    <location>
        <begin position="48"/>
        <end position="64"/>
    </location>
</feature>
<proteinExistence type="predicted"/>